<evidence type="ECO:0000313" key="2">
    <source>
        <dbReference type="Proteomes" id="UP001281761"/>
    </source>
</evidence>
<accession>A0ABQ9X657</accession>
<dbReference type="EMBL" id="JARBJD010000206">
    <property type="protein sequence ID" value="KAK2947251.1"/>
    <property type="molecule type" value="Genomic_DNA"/>
</dbReference>
<proteinExistence type="predicted"/>
<keyword evidence="2" id="KW-1185">Reference proteome</keyword>
<protein>
    <submittedName>
        <fullName evidence="1">Uncharacterized protein</fullName>
    </submittedName>
</protein>
<organism evidence="1 2">
    <name type="scientific">Blattamonas nauphoetae</name>
    <dbReference type="NCBI Taxonomy" id="2049346"/>
    <lineage>
        <taxon>Eukaryota</taxon>
        <taxon>Metamonada</taxon>
        <taxon>Preaxostyla</taxon>
        <taxon>Oxymonadida</taxon>
        <taxon>Blattamonas</taxon>
    </lineage>
</organism>
<evidence type="ECO:0000313" key="1">
    <source>
        <dbReference type="EMBL" id="KAK2947251.1"/>
    </source>
</evidence>
<gene>
    <name evidence="1" type="ORF">BLNAU_17812</name>
</gene>
<comment type="caution">
    <text evidence="1">The sequence shown here is derived from an EMBL/GenBank/DDBJ whole genome shotgun (WGS) entry which is preliminary data.</text>
</comment>
<dbReference type="Proteomes" id="UP001281761">
    <property type="component" value="Unassembled WGS sequence"/>
</dbReference>
<sequence>MALEGPNPSVVSNQFNRMETKSQVHFGGGSLSNMHRVVIEGWDDAHSLKLDIVGVIYSDSEESRHPLINTPNHPVTLQNCHFNTTDEVRRPANFEVPLVSFSSTVHVVSIKSSSITFFSVSGHALLAITTEQLISFVSVKSEGLTQTVLGKVRCGHVTSSSLGTVVIPSGWSSFFPAQHLLDIVGCDSSLSSGHPFSESSLLFHLLPPT</sequence>
<reference evidence="1 2" key="1">
    <citation type="journal article" date="2022" name="bioRxiv">
        <title>Genomics of Preaxostyla Flagellates Illuminates Evolutionary Transitions and the Path Towards Mitochondrial Loss.</title>
        <authorList>
            <person name="Novak L.V.F."/>
            <person name="Treitli S.C."/>
            <person name="Pyrih J."/>
            <person name="Halakuc P."/>
            <person name="Pipaliya S.V."/>
            <person name="Vacek V."/>
            <person name="Brzon O."/>
            <person name="Soukal P."/>
            <person name="Eme L."/>
            <person name="Dacks J.B."/>
            <person name="Karnkowska A."/>
            <person name="Elias M."/>
            <person name="Hampl V."/>
        </authorList>
    </citation>
    <scope>NUCLEOTIDE SEQUENCE [LARGE SCALE GENOMIC DNA]</scope>
    <source>
        <strain evidence="1">NAU3</strain>
        <tissue evidence="1">Gut</tissue>
    </source>
</reference>
<name>A0ABQ9X657_9EUKA</name>